<feature type="compositionally biased region" description="Basic and acidic residues" evidence="8">
    <location>
        <begin position="69"/>
        <end position="79"/>
    </location>
</feature>
<dbReference type="Proteomes" id="UP000027138">
    <property type="component" value="Unassembled WGS sequence"/>
</dbReference>
<comment type="similarity">
    <text evidence="1 6">Belongs to the E2F/DP family.</text>
</comment>
<keyword evidence="3 6" id="KW-0238">DNA-binding</keyword>
<evidence type="ECO:0000256" key="8">
    <source>
        <dbReference type="SAM" id="MobiDB-lite"/>
    </source>
</evidence>
<reference evidence="10 11" key="1">
    <citation type="journal article" date="2014" name="PLoS ONE">
        <title>Global Analysis of Gene Expression Profiles in Physic Nut (Jatropha curcas L.) Seedlings Exposed to Salt Stress.</title>
        <authorList>
            <person name="Zhang L."/>
            <person name="Zhang C."/>
            <person name="Wu P."/>
            <person name="Chen Y."/>
            <person name="Li M."/>
            <person name="Jiang H."/>
            <person name="Wu G."/>
        </authorList>
    </citation>
    <scope>NUCLEOTIDE SEQUENCE [LARGE SCALE GENOMIC DNA]</scope>
    <source>
        <strain evidence="11">cv. GZQX0401</strain>
        <tissue evidence="10">Young leaves</tissue>
    </source>
</reference>
<evidence type="ECO:0000256" key="1">
    <source>
        <dbReference type="ARBA" id="ARBA00010940"/>
    </source>
</evidence>
<feature type="compositionally biased region" description="Polar residues" evidence="8">
    <location>
        <begin position="92"/>
        <end position="101"/>
    </location>
</feature>
<evidence type="ECO:0000259" key="9">
    <source>
        <dbReference type="SMART" id="SM01372"/>
    </source>
</evidence>
<dbReference type="SMART" id="SM01372">
    <property type="entry name" value="E2F_TDP"/>
    <property type="match status" value="1"/>
</dbReference>
<dbReference type="InterPro" id="IPR015633">
    <property type="entry name" value="E2F"/>
</dbReference>
<feature type="compositionally biased region" description="Basic and acidic residues" evidence="8">
    <location>
        <begin position="41"/>
        <end position="58"/>
    </location>
</feature>
<dbReference type="Gene3D" id="1.10.10.10">
    <property type="entry name" value="Winged helix-like DNA-binding domain superfamily/Winged helix DNA-binding domain"/>
    <property type="match status" value="1"/>
</dbReference>
<keyword evidence="5" id="KW-0131">Cell cycle</keyword>
<dbReference type="EMBL" id="KK914486">
    <property type="protein sequence ID" value="KDP35463.1"/>
    <property type="molecule type" value="Genomic_DNA"/>
</dbReference>
<dbReference type="GO" id="GO:0090575">
    <property type="term" value="C:RNA polymerase II transcription regulator complex"/>
    <property type="evidence" value="ECO:0007669"/>
    <property type="project" value="TreeGrafter"/>
</dbReference>
<dbReference type="CDD" id="cd14660">
    <property type="entry name" value="E2F_DD"/>
    <property type="match status" value="1"/>
</dbReference>
<dbReference type="Gene3D" id="6.10.250.540">
    <property type="match status" value="1"/>
</dbReference>
<dbReference type="Pfam" id="PF02319">
    <property type="entry name" value="WHD_E2F_TDP"/>
    <property type="match status" value="1"/>
</dbReference>
<feature type="compositionally biased region" description="Polar residues" evidence="8">
    <location>
        <begin position="112"/>
        <end position="138"/>
    </location>
</feature>
<evidence type="ECO:0000256" key="6">
    <source>
        <dbReference type="RuleBase" id="RU003796"/>
    </source>
</evidence>
<dbReference type="SUPFAM" id="SSF144074">
    <property type="entry name" value="E2F-DP heterodimerization region"/>
    <property type="match status" value="1"/>
</dbReference>
<evidence type="ECO:0000256" key="7">
    <source>
        <dbReference type="SAM" id="Coils"/>
    </source>
</evidence>
<dbReference type="GO" id="GO:0000981">
    <property type="term" value="F:DNA-binding transcription factor activity, RNA polymerase II-specific"/>
    <property type="evidence" value="ECO:0007669"/>
    <property type="project" value="TreeGrafter"/>
</dbReference>
<dbReference type="Pfam" id="PF16421">
    <property type="entry name" value="E2F_CC-MB"/>
    <property type="match status" value="1"/>
</dbReference>
<evidence type="ECO:0000256" key="5">
    <source>
        <dbReference type="ARBA" id="ARBA00023306"/>
    </source>
</evidence>
<gene>
    <name evidence="10" type="ORF">JCGZ_10856</name>
</gene>
<dbReference type="InterPro" id="IPR003316">
    <property type="entry name" value="E2F_WHTH_DNA-bd_dom"/>
</dbReference>
<feature type="domain" description="E2F/DP family winged-helix DNA-binding" evidence="9">
    <location>
        <begin position="143"/>
        <end position="208"/>
    </location>
</feature>
<keyword evidence="2 6" id="KW-0805">Transcription regulation</keyword>
<dbReference type="InterPro" id="IPR037241">
    <property type="entry name" value="E2F-DP_heterodim"/>
</dbReference>
<dbReference type="PANTHER" id="PTHR12081">
    <property type="entry name" value="TRANSCRIPTION FACTOR E2F"/>
    <property type="match status" value="1"/>
</dbReference>
<dbReference type="InterPro" id="IPR036390">
    <property type="entry name" value="WH_DNA-bd_sf"/>
</dbReference>
<dbReference type="STRING" id="180498.A0A067KKC2"/>
<dbReference type="SUPFAM" id="SSF46785">
    <property type="entry name" value="Winged helix' DNA-binding domain"/>
    <property type="match status" value="1"/>
</dbReference>
<name>A0A067KKC2_JATCU</name>
<evidence type="ECO:0000313" key="11">
    <source>
        <dbReference type="Proteomes" id="UP000027138"/>
    </source>
</evidence>
<sequence>MSNSQPPNPSTRQAQQSSMQNTLKRQLPFSSMKPPFFPPGDYHRFGNEPRRVPDHEVEAIVVKPPPLKRKSDATEHEAESSEWNTGPGFTEVVTSPLQTPVSGKGGKVPKTSRLSKSSKSGPQNAASSLGSPANNLTPTGPCRYDSSLGLLTKKFINLIKHAEDGILDLNKAADTLEVQKRRIYDITNVLEGIGLIEKKLKNRIQWKGLDVSRPGEADDNVASLQAEVENLNLQERRLDEQIREMQERLRDLSEDENNQKWLFVTEEDIKSLPSLQNETLIAIKAPHGTTLEVPDPDEQAVDYPQRRYRIVLRSTMGPIDVYLVSQFEEKFEEIQGVEPPPNYPSSSGFNENMDTTMIPGESRGKEIEMQGQDSNRMCSDLTTSQDFVSGLMKIVPSEVDSDADYWLLSDADVSITDMWRTEPGVEWNEFGTLQDDYGMANVSTPQPQTPPLNPAEVPPNANTTAG</sequence>
<keyword evidence="11" id="KW-1185">Reference proteome</keyword>
<evidence type="ECO:0000256" key="4">
    <source>
        <dbReference type="ARBA" id="ARBA00023163"/>
    </source>
</evidence>
<keyword evidence="6" id="KW-0539">Nucleus</keyword>
<organism evidence="10 11">
    <name type="scientific">Jatropha curcas</name>
    <name type="common">Barbados nut</name>
    <dbReference type="NCBI Taxonomy" id="180498"/>
    <lineage>
        <taxon>Eukaryota</taxon>
        <taxon>Viridiplantae</taxon>
        <taxon>Streptophyta</taxon>
        <taxon>Embryophyta</taxon>
        <taxon>Tracheophyta</taxon>
        <taxon>Spermatophyta</taxon>
        <taxon>Magnoliopsida</taxon>
        <taxon>eudicotyledons</taxon>
        <taxon>Gunneridae</taxon>
        <taxon>Pentapetalae</taxon>
        <taxon>rosids</taxon>
        <taxon>fabids</taxon>
        <taxon>Malpighiales</taxon>
        <taxon>Euphorbiaceae</taxon>
        <taxon>Crotonoideae</taxon>
        <taxon>Jatropheae</taxon>
        <taxon>Jatropha</taxon>
    </lineage>
</organism>
<feature type="coiled-coil region" evidence="7">
    <location>
        <begin position="221"/>
        <end position="258"/>
    </location>
</feature>
<protein>
    <recommendedName>
        <fullName evidence="9">E2F/DP family winged-helix DNA-binding domain-containing protein</fullName>
    </recommendedName>
</protein>
<dbReference type="PANTHER" id="PTHR12081:SF18">
    <property type="entry name" value="TRANSCRIPTION FACTOR E2F2-RELATED"/>
    <property type="match status" value="1"/>
</dbReference>
<dbReference type="FunFam" id="1.10.10.10:FF:000008">
    <property type="entry name" value="E2F transcription factor 1"/>
    <property type="match status" value="1"/>
</dbReference>
<feature type="region of interest" description="Disordered" evidence="8">
    <location>
        <begin position="1"/>
        <end position="138"/>
    </location>
</feature>
<dbReference type="GO" id="GO:0046983">
    <property type="term" value="F:protein dimerization activity"/>
    <property type="evidence" value="ECO:0007669"/>
    <property type="project" value="InterPro"/>
</dbReference>
<evidence type="ECO:0000256" key="3">
    <source>
        <dbReference type="ARBA" id="ARBA00023125"/>
    </source>
</evidence>
<evidence type="ECO:0000313" key="10">
    <source>
        <dbReference type="EMBL" id="KDP35463.1"/>
    </source>
</evidence>
<feature type="region of interest" description="Disordered" evidence="8">
    <location>
        <begin position="437"/>
        <end position="466"/>
    </location>
</feature>
<feature type="compositionally biased region" description="Pro residues" evidence="8">
    <location>
        <begin position="447"/>
        <end position="457"/>
    </location>
</feature>
<feature type="compositionally biased region" description="Polar residues" evidence="8">
    <location>
        <begin position="1"/>
        <end position="24"/>
    </location>
</feature>
<accession>A0A067KKC2</accession>
<dbReference type="GO" id="GO:0000978">
    <property type="term" value="F:RNA polymerase II cis-regulatory region sequence-specific DNA binding"/>
    <property type="evidence" value="ECO:0007669"/>
    <property type="project" value="InterPro"/>
</dbReference>
<dbReference type="InterPro" id="IPR032198">
    <property type="entry name" value="E2F_CC-MB"/>
</dbReference>
<dbReference type="OrthoDB" id="1743261at2759"/>
<keyword evidence="4 6" id="KW-0804">Transcription</keyword>
<keyword evidence="7" id="KW-0175">Coiled coil</keyword>
<comment type="subcellular location">
    <subcellularLocation>
        <location evidence="6">Nucleus</location>
    </subcellularLocation>
</comment>
<evidence type="ECO:0000256" key="2">
    <source>
        <dbReference type="ARBA" id="ARBA00023015"/>
    </source>
</evidence>
<dbReference type="InterPro" id="IPR036388">
    <property type="entry name" value="WH-like_DNA-bd_sf"/>
</dbReference>
<dbReference type="AlphaFoldDB" id="A0A067KKC2"/>
<dbReference type="KEGG" id="jcu:105636397"/>
<proteinExistence type="inferred from homology"/>